<gene>
    <name evidence="1" type="ORF">L1049_000707</name>
</gene>
<sequence length="60" mass="6722">MKLSEACGVGEMGRFILENQSKCFLPDSSHSIGFRFLLPLLTSPLESQHFKMGSSSSFFY</sequence>
<evidence type="ECO:0000313" key="1">
    <source>
        <dbReference type="EMBL" id="KAK9268941.1"/>
    </source>
</evidence>
<organism evidence="1 2">
    <name type="scientific">Liquidambar formosana</name>
    <name type="common">Formosan gum</name>
    <dbReference type="NCBI Taxonomy" id="63359"/>
    <lineage>
        <taxon>Eukaryota</taxon>
        <taxon>Viridiplantae</taxon>
        <taxon>Streptophyta</taxon>
        <taxon>Embryophyta</taxon>
        <taxon>Tracheophyta</taxon>
        <taxon>Spermatophyta</taxon>
        <taxon>Magnoliopsida</taxon>
        <taxon>eudicotyledons</taxon>
        <taxon>Gunneridae</taxon>
        <taxon>Pentapetalae</taxon>
        <taxon>Saxifragales</taxon>
        <taxon>Altingiaceae</taxon>
        <taxon>Liquidambar</taxon>
    </lineage>
</organism>
<comment type="caution">
    <text evidence="1">The sequence shown here is derived from an EMBL/GenBank/DDBJ whole genome shotgun (WGS) entry which is preliminary data.</text>
</comment>
<evidence type="ECO:0000313" key="2">
    <source>
        <dbReference type="Proteomes" id="UP001415857"/>
    </source>
</evidence>
<keyword evidence="2" id="KW-1185">Reference proteome</keyword>
<dbReference type="EMBL" id="JBBPBK010000015">
    <property type="protein sequence ID" value="KAK9268941.1"/>
    <property type="molecule type" value="Genomic_DNA"/>
</dbReference>
<name>A0AAP0NBG9_LIQFO</name>
<dbReference type="AlphaFoldDB" id="A0AAP0NBG9"/>
<accession>A0AAP0NBG9</accession>
<reference evidence="1 2" key="1">
    <citation type="journal article" date="2024" name="Plant J.">
        <title>Genome sequences and population genomics reveal climatic adaptation and genomic divergence between two closely related sweetgum species.</title>
        <authorList>
            <person name="Xu W.Q."/>
            <person name="Ren C.Q."/>
            <person name="Zhang X.Y."/>
            <person name="Comes H.P."/>
            <person name="Liu X.H."/>
            <person name="Li Y.G."/>
            <person name="Kettle C.J."/>
            <person name="Jalonen R."/>
            <person name="Gaisberger H."/>
            <person name="Ma Y.Z."/>
            <person name="Qiu Y.X."/>
        </authorList>
    </citation>
    <scope>NUCLEOTIDE SEQUENCE [LARGE SCALE GENOMIC DNA]</scope>
    <source>
        <strain evidence="1">Hangzhou</strain>
    </source>
</reference>
<dbReference type="Proteomes" id="UP001415857">
    <property type="component" value="Unassembled WGS sequence"/>
</dbReference>
<protein>
    <submittedName>
        <fullName evidence="1">Uncharacterized protein</fullName>
    </submittedName>
</protein>
<proteinExistence type="predicted"/>